<dbReference type="EMBL" id="BGPR01168462">
    <property type="protein sequence ID" value="GBM22132.1"/>
    <property type="molecule type" value="Genomic_DNA"/>
</dbReference>
<evidence type="ECO:0000256" key="1">
    <source>
        <dbReference type="SAM" id="MobiDB-lite"/>
    </source>
</evidence>
<feature type="region of interest" description="Disordered" evidence="1">
    <location>
        <begin position="1"/>
        <end position="21"/>
    </location>
</feature>
<reference evidence="2 3" key="1">
    <citation type="journal article" date="2019" name="Sci. Rep.">
        <title>Orb-weaving spider Araneus ventricosus genome elucidates the spidroin gene catalogue.</title>
        <authorList>
            <person name="Kono N."/>
            <person name="Nakamura H."/>
            <person name="Ohtoshi R."/>
            <person name="Moran D.A.P."/>
            <person name="Shinohara A."/>
            <person name="Yoshida Y."/>
            <person name="Fujiwara M."/>
            <person name="Mori M."/>
            <person name="Tomita M."/>
            <person name="Arakawa K."/>
        </authorList>
    </citation>
    <scope>NUCLEOTIDE SEQUENCE [LARGE SCALE GENOMIC DNA]</scope>
</reference>
<dbReference type="AlphaFoldDB" id="A0A4Y2DZ13"/>
<organism evidence="2 3">
    <name type="scientific">Araneus ventricosus</name>
    <name type="common">Orbweaver spider</name>
    <name type="synonym">Epeira ventricosa</name>
    <dbReference type="NCBI Taxonomy" id="182803"/>
    <lineage>
        <taxon>Eukaryota</taxon>
        <taxon>Metazoa</taxon>
        <taxon>Ecdysozoa</taxon>
        <taxon>Arthropoda</taxon>
        <taxon>Chelicerata</taxon>
        <taxon>Arachnida</taxon>
        <taxon>Araneae</taxon>
        <taxon>Araneomorphae</taxon>
        <taxon>Entelegynae</taxon>
        <taxon>Araneoidea</taxon>
        <taxon>Araneidae</taxon>
        <taxon>Araneus</taxon>
    </lineage>
</organism>
<evidence type="ECO:0000313" key="2">
    <source>
        <dbReference type="EMBL" id="GBM22132.1"/>
    </source>
</evidence>
<sequence length="85" mass="9622">MWRGSLKMQMPVQVPSAPSDHDSKGRVNFYLFVRGSRSYGGKVSPSITVDSRFEFQRRSAMFVGLMHVISDVFSQTSFRRCGAEV</sequence>
<keyword evidence="3" id="KW-1185">Reference proteome</keyword>
<proteinExistence type="predicted"/>
<accession>A0A4Y2DZ13</accession>
<protein>
    <submittedName>
        <fullName evidence="2">Uncharacterized protein</fullName>
    </submittedName>
</protein>
<gene>
    <name evidence="2" type="ORF">AVEN_90376_1</name>
</gene>
<name>A0A4Y2DZ13_ARAVE</name>
<dbReference type="Proteomes" id="UP000499080">
    <property type="component" value="Unassembled WGS sequence"/>
</dbReference>
<evidence type="ECO:0000313" key="3">
    <source>
        <dbReference type="Proteomes" id="UP000499080"/>
    </source>
</evidence>
<comment type="caution">
    <text evidence="2">The sequence shown here is derived from an EMBL/GenBank/DDBJ whole genome shotgun (WGS) entry which is preliminary data.</text>
</comment>